<organism evidence="2 3">
    <name type="scientific">Fusarium torreyae</name>
    <dbReference type="NCBI Taxonomy" id="1237075"/>
    <lineage>
        <taxon>Eukaryota</taxon>
        <taxon>Fungi</taxon>
        <taxon>Dikarya</taxon>
        <taxon>Ascomycota</taxon>
        <taxon>Pezizomycotina</taxon>
        <taxon>Sordariomycetes</taxon>
        <taxon>Hypocreomycetidae</taxon>
        <taxon>Hypocreales</taxon>
        <taxon>Nectriaceae</taxon>
        <taxon>Fusarium</taxon>
    </lineage>
</organism>
<evidence type="ECO:0000313" key="3">
    <source>
        <dbReference type="Proteomes" id="UP001152049"/>
    </source>
</evidence>
<feature type="region of interest" description="Disordered" evidence="1">
    <location>
        <begin position="241"/>
        <end position="285"/>
    </location>
</feature>
<accession>A0A9W8RZT0</accession>
<sequence>MILIDLTGSKPVNKRPITDNKLDDKIDILFGKRLATQSGIPTIAPRIWSSTPYTISDNISFGEGTQEVFALVISDQVMVFLSENAAQSFGTLVTNIREKTGSDISLGTMAKLAGIDRSLILTMDMALHLPGLGSTAAMSLIKSITSIPIFTNDDDARELATKTSRFLRQNNWRLSASLNITAKRTLANESETFIPPLIVAEKLTHLGRPWKPLPNLRNGSILVSTTSVEIGSALRAASGGRSTRTAIQIDDRPIPFDPFALTTPKRSAPADEDEDEDEDDLSTPT</sequence>
<dbReference type="OrthoDB" id="5103968at2759"/>
<proteinExistence type="predicted"/>
<feature type="compositionally biased region" description="Acidic residues" evidence="1">
    <location>
        <begin position="270"/>
        <end position="285"/>
    </location>
</feature>
<name>A0A9W8RZT0_9HYPO</name>
<reference evidence="2" key="1">
    <citation type="submission" date="2022-09" db="EMBL/GenBank/DDBJ databases">
        <title>Fusarium specimens isolated from Avocado Roots.</title>
        <authorList>
            <person name="Stajich J."/>
            <person name="Roper C."/>
            <person name="Heimlech-Rivalta G."/>
        </authorList>
    </citation>
    <scope>NUCLEOTIDE SEQUENCE</scope>
    <source>
        <strain evidence="2">CF00136</strain>
    </source>
</reference>
<evidence type="ECO:0000313" key="2">
    <source>
        <dbReference type="EMBL" id="KAJ4261504.1"/>
    </source>
</evidence>
<comment type="caution">
    <text evidence="2">The sequence shown here is derived from an EMBL/GenBank/DDBJ whole genome shotgun (WGS) entry which is preliminary data.</text>
</comment>
<keyword evidence="3" id="KW-1185">Reference proteome</keyword>
<protein>
    <submittedName>
        <fullName evidence="2">Uncharacterized protein</fullName>
    </submittedName>
</protein>
<dbReference type="Proteomes" id="UP001152049">
    <property type="component" value="Unassembled WGS sequence"/>
</dbReference>
<gene>
    <name evidence="2" type="ORF">NW762_006929</name>
</gene>
<dbReference type="AlphaFoldDB" id="A0A9W8RZT0"/>
<evidence type="ECO:0000256" key="1">
    <source>
        <dbReference type="SAM" id="MobiDB-lite"/>
    </source>
</evidence>
<dbReference type="EMBL" id="JAOQAZ010000012">
    <property type="protein sequence ID" value="KAJ4261504.1"/>
    <property type="molecule type" value="Genomic_DNA"/>
</dbReference>